<feature type="compositionally biased region" description="Gly residues" evidence="1">
    <location>
        <begin position="216"/>
        <end position="229"/>
    </location>
</feature>
<dbReference type="EMBL" id="CP139779">
    <property type="protein sequence ID" value="WQB71462.1"/>
    <property type="molecule type" value="Genomic_DNA"/>
</dbReference>
<evidence type="ECO:0000256" key="1">
    <source>
        <dbReference type="SAM" id="MobiDB-lite"/>
    </source>
</evidence>
<dbReference type="SUPFAM" id="SSF53955">
    <property type="entry name" value="Lysozyme-like"/>
    <property type="match status" value="1"/>
</dbReference>
<organism evidence="2 3">
    <name type="scientific">Microbacterium invictum</name>
    <dbReference type="NCBI Taxonomy" id="515415"/>
    <lineage>
        <taxon>Bacteria</taxon>
        <taxon>Bacillati</taxon>
        <taxon>Actinomycetota</taxon>
        <taxon>Actinomycetes</taxon>
        <taxon>Micrococcales</taxon>
        <taxon>Microbacteriaceae</taxon>
        <taxon>Microbacterium</taxon>
    </lineage>
</organism>
<name>A0ABZ0VF38_9MICO</name>
<accession>A0ABZ0VF38</accession>
<proteinExistence type="predicted"/>
<feature type="region of interest" description="Disordered" evidence="1">
    <location>
        <begin position="1"/>
        <end position="22"/>
    </location>
</feature>
<evidence type="ECO:0000313" key="3">
    <source>
        <dbReference type="Proteomes" id="UP001324533"/>
    </source>
</evidence>
<keyword evidence="3" id="KW-1185">Reference proteome</keyword>
<protein>
    <submittedName>
        <fullName evidence="2">Lytic transglycosylase domain-containing protein</fullName>
    </submittedName>
</protein>
<feature type="compositionally biased region" description="Low complexity" evidence="1">
    <location>
        <begin position="1"/>
        <end position="10"/>
    </location>
</feature>
<gene>
    <name evidence="2" type="ORF">T9R20_05730</name>
</gene>
<evidence type="ECO:0000313" key="2">
    <source>
        <dbReference type="EMBL" id="WQB71462.1"/>
    </source>
</evidence>
<dbReference type="InterPro" id="IPR023346">
    <property type="entry name" value="Lysozyme-like_dom_sf"/>
</dbReference>
<feature type="region of interest" description="Disordered" evidence="1">
    <location>
        <begin position="211"/>
        <end position="236"/>
    </location>
</feature>
<dbReference type="Proteomes" id="UP001324533">
    <property type="component" value="Chromosome"/>
</dbReference>
<dbReference type="RefSeq" id="WP_322411579.1">
    <property type="nucleotide sequence ID" value="NZ_CP139779.1"/>
</dbReference>
<sequence length="333" mass="33447">MRSTTTTTSARRARRAADRRSRRRPALVVAGLSFSVLAAIGITATAPTAAASTTTAFGPVTLASYSTSQASPLVSGEADGAAEGETAGIDATATDAAGQALAAAETIEADIQAAALDIGDADPTVDTAELEAALDRLESADILPAAFLPDIADDVTEAVAAVDQRVSQLRGSLDGALAKKAEEEAAEKARLEAEAAAAAAAAEAAALAESTSAGSSSGGGFIPTGGSTGGDNSPAGAQATARAMLGNYGWGDDQFSCLVSLWNKESGWNYQAYNRSSGAFGIPQALPGSKMASAGADWQTNAATQISWGLGYISGRYGTPCGAWSHSQSVGWY</sequence>
<reference evidence="2 3" key="1">
    <citation type="submission" date="2023-06" db="EMBL/GenBank/DDBJ databases">
        <title>Rock-solubilizing bacteria, Microbacterium invictum, promotes re-establishment of vegetation in rocky wasteland by accelerating rock bio-weathering and reshaping soil bacterial community.</title>
        <authorList>
            <person name="Liu C."/>
        </authorList>
    </citation>
    <scope>NUCLEOTIDE SEQUENCE [LARGE SCALE GENOMIC DNA]</scope>
    <source>
        <strain evidence="2 3">X-18</strain>
    </source>
</reference>